<evidence type="ECO:0000313" key="2">
    <source>
        <dbReference type="EMBL" id="QNO55884.1"/>
    </source>
</evidence>
<dbReference type="InterPro" id="IPR043502">
    <property type="entry name" value="DNA/RNA_pol_sf"/>
</dbReference>
<dbReference type="AlphaFoldDB" id="A0A7G9Z6K0"/>
<dbReference type="PROSITE" id="PS50878">
    <property type="entry name" value="RT_POL"/>
    <property type="match status" value="1"/>
</dbReference>
<dbReference type="EMBL" id="MT631632">
    <property type="protein sequence ID" value="QNO55884.1"/>
    <property type="molecule type" value="Genomic_DNA"/>
</dbReference>
<dbReference type="PANTHER" id="PTHR34047:SF8">
    <property type="entry name" value="PROTEIN YKFC"/>
    <property type="match status" value="1"/>
</dbReference>
<dbReference type="CDD" id="cd01646">
    <property type="entry name" value="RT_Bac_retron_I"/>
    <property type="match status" value="1"/>
</dbReference>
<dbReference type="InterPro" id="IPR000477">
    <property type="entry name" value="RT_dom"/>
</dbReference>
<accession>A0A7G9Z6K0</accession>
<evidence type="ECO:0000259" key="1">
    <source>
        <dbReference type="PROSITE" id="PS50878"/>
    </source>
</evidence>
<proteinExistence type="predicted"/>
<reference evidence="2" key="1">
    <citation type="submission" date="2020-06" db="EMBL/GenBank/DDBJ databases">
        <title>Unique genomic features of the anaerobic methanotrophic archaea.</title>
        <authorList>
            <person name="Chadwick G.L."/>
            <person name="Skennerton C.T."/>
            <person name="Laso-Perez R."/>
            <person name="Leu A.O."/>
            <person name="Speth D.R."/>
            <person name="Yu H."/>
            <person name="Morgan-Lang C."/>
            <person name="Hatzenpichler R."/>
            <person name="Goudeau D."/>
            <person name="Malmstrom R."/>
            <person name="Brazelton W.J."/>
            <person name="Woyke T."/>
            <person name="Hallam S.J."/>
            <person name="Tyson G.W."/>
            <person name="Wegener G."/>
            <person name="Boetius A."/>
            <person name="Orphan V."/>
        </authorList>
    </citation>
    <scope>NUCLEOTIDE SEQUENCE</scope>
</reference>
<feature type="domain" description="Reverse transcriptase" evidence="1">
    <location>
        <begin position="1"/>
        <end position="284"/>
    </location>
</feature>
<dbReference type="SUPFAM" id="SSF56672">
    <property type="entry name" value="DNA/RNA polymerases"/>
    <property type="match status" value="1"/>
</dbReference>
<dbReference type="Pfam" id="PF00078">
    <property type="entry name" value="RVT_1"/>
    <property type="match status" value="1"/>
</dbReference>
<sequence length="371" mass="43461">MKLAERLDLRLACKRVKEDFKDKCYIDHPYEIVLIETDLYNWLDSLREKIAANEYNPSRTKIIDIPKPNWHLRPGNILTIEDNVIYSALLLDGIEKVKDNIGWSSKTKRFSSILKENQNGSKWFEFELDMWMKFRDESLKLIEQGYTHVLFADISAFFENIDIQRLMYDLESFGIPTDNRELLSKCLNRWAEPKGRGIPQAFRPSNILAEVYSNMIDKRLSYEGITYLRYVDDVRIFCETKMDAVKSLHLLTRLYREKGLNLQTAKSYIRDGKDAIDEINGISDIISELRGEIIKEIQESLELENPYGTPSELRYLIETRKIKVDLIVLIKAFEKYFLSKAAIKFDKSLFHCIINRLGALRNPKAVEYCLD</sequence>
<gene>
    <name evidence="2" type="ORF">FMLIDMBJ_00032</name>
</gene>
<dbReference type="PANTHER" id="PTHR34047">
    <property type="entry name" value="NUCLEAR INTRON MATURASE 1, MITOCHONDRIAL-RELATED"/>
    <property type="match status" value="1"/>
</dbReference>
<protein>
    <recommendedName>
        <fullName evidence="1">Reverse transcriptase domain-containing protein</fullName>
    </recommendedName>
</protein>
<dbReference type="InterPro" id="IPR051083">
    <property type="entry name" value="GrpII_Intron_Splice-Mob/Def"/>
</dbReference>
<organism evidence="2">
    <name type="scientific">Candidatus Methanophaga sp. ANME-1 ERB7</name>
    <dbReference type="NCBI Taxonomy" id="2759913"/>
    <lineage>
        <taxon>Archaea</taxon>
        <taxon>Methanobacteriati</taxon>
        <taxon>Methanobacteriota</taxon>
        <taxon>Stenosarchaea group</taxon>
        <taxon>Methanomicrobia</taxon>
        <taxon>Candidatus Methanophagales</taxon>
        <taxon>Candidatus Methanophagaceae</taxon>
        <taxon>Candidatus Methanophaga</taxon>
    </lineage>
</organism>
<name>A0A7G9Z6K0_9EURY</name>